<evidence type="ECO:0000256" key="1">
    <source>
        <dbReference type="ARBA" id="ARBA00004514"/>
    </source>
</evidence>
<reference evidence="6 7" key="1">
    <citation type="journal article" date="2019" name="Int. J. Syst. Evol. Microbiol.">
        <title>The Global Catalogue of Microorganisms (GCM) 10K type strain sequencing project: providing services to taxonomists for standard genome sequencing and annotation.</title>
        <authorList>
            <consortium name="The Broad Institute Genomics Platform"/>
            <consortium name="The Broad Institute Genome Sequencing Center for Infectious Disease"/>
            <person name="Wu L."/>
            <person name="Ma J."/>
        </authorList>
    </citation>
    <scope>NUCLEOTIDE SEQUENCE [LARGE SCALE GENOMIC DNA]</scope>
    <source>
        <strain evidence="6 7">JCM 15134</strain>
    </source>
</reference>
<dbReference type="RefSeq" id="WP_343804265.1">
    <property type="nucleotide sequence ID" value="NZ_BAAAET010000002.1"/>
</dbReference>
<proteinExistence type="predicted"/>
<dbReference type="Gene3D" id="1.20.58.380">
    <property type="entry name" value="Flagellar protein flit"/>
    <property type="match status" value="1"/>
</dbReference>
<gene>
    <name evidence="6" type="ORF">GCM10009104_13690</name>
</gene>
<evidence type="ECO:0000313" key="7">
    <source>
        <dbReference type="Proteomes" id="UP001499915"/>
    </source>
</evidence>
<dbReference type="InterPro" id="IPR008622">
    <property type="entry name" value="FliT"/>
</dbReference>
<evidence type="ECO:0000313" key="6">
    <source>
        <dbReference type="EMBL" id="GAA0688706.1"/>
    </source>
</evidence>
<accession>A0ABN1I4X5</accession>
<evidence type="ECO:0000256" key="2">
    <source>
        <dbReference type="ARBA" id="ARBA00022490"/>
    </source>
</evidence>
<name>A0ABN1I4X5_9GAMM</name>
<protein>
    <recommendedName>
        <fullName evidence="5">Flagellar protein FliT</fullName>
    </recommendedName>
</protein>
<keyword evidence="7" id="KW-1185">Reference proteome</keyword>
<dbReference type="Proteomes" id="UP001499915">
    <property type="component" value="Unassembled WGS sequence"/>
</dbReference>
<keyword evidence="3" id="KW-1005">Bacterial flagellum biogenesis</keyword>
<evidence type="ECO:0000256" key="3">
    <source>
        <dbReference type="ARBA" id="ARBA00022795"/>
    </source>
</evidence>
<sequence length="105" mass="11917">MKPIIEHALSLLQATRALKDCVATGELHELEALQQQRAQLVAALDQESRQPLDENSLRQVRPLIEQSRQLEAETVALLEQQREQTSQEYNKLSARKKARQAYGGL</sequence>
<keyword evidence="4" id="KW-0143">Chaperone</keyword>
<dbReference type="EMBL" id="BAAAET010000002">
    <property type="protein sequence ID" value="GAA0688706.1"/>
    <property type="molecule type" value="Genomic_DNA"/>
</dbReference>
<evidence type="ECO:0000256" key="4">
    <source>
        <dbReference type="ARBA" id="ARBA00023186"/>
    </source>
</evidence>
<keyword evidence="2" id="KW-0963">Cytoplasm</keyword>
<dbReference type="Pfam" id="PF05400">
    <property type="entry name" value="FliT"/>
    <property type="match status" value="1"/>
</dbReference>
<organism evidence="6 7">
    <name type="scientific">Marinobacterium maritimum</name>
    <dbReference type="NCBI Taxonomy" id="500162"/>
    <lineage>
        <taxon>Bacteria</taxon>
        <taxon>Pseudomonadati</taxon>
        <taxon>Pseudomonadota</taxon>
        <taxon>Gammaproteobacteria</taxon>
        <taxon>Oceanospirillales</taxon>
        <taxon>Oceanospirillaceae</taxon>
        <taxon>Marinobacterium</taxon>
    </lineage>
</organism>
<evidence type="ECO:0000256" key="5">
    <source>
        <dbReference type="ARBA" id="ARBA00093797"/>
    </source>
</evidence>
<comment type="caution">
    <text evidence="6">The sequence shown here is derived from an EMBL/GenBank/DDBJ whole genome shotgun (WGS) entry which is preliminary data.</text>
</comment>
<comment type="subcellular location">
    <subcellularLocation>
        <location evidence="1">Cytoplasm</location>
        <location evidence="1">Cytosol</location>
    </subcellularLocation>
</comment>